<dbReference type="PROSITE" id="PS51257">
    <property type="entry name" value="PROKAR_LIPOPROTEIN"/>
    <property type="match status" value="1"/>
</dbReference>
<reference evidence="1 2" key="1">
    <citation type="submission" date="2018-08" db="EMBL/GenBank/DDBJ databases">
        <title>A genome reference for cultivated species of the human gut microbiota.</title>
        <authorList>
            <person name="Zou Y."/>
            <person name="Xue W."/>
            <person name="Luo G."/>
        </authorList>
    </citation>
    <scope>NUCLEOTIDE SEQUENCE [LARGE SCALE GENOMIC DNA]</scope>
    <source>
        <strain evidence="1 2">AF18-46</strain>
    </source>
</reference>
<keyword evidence="1" id="KW-0624">Polysaccharide degradation</keyword>
<dbReference type="Proteomes" id="UP000284731">
    <property type="component" value="Unassembled WGS sequence"/>
</dbReference>
<gene>
    <name evidence="1" type="ORF">DWX20_04925</name>
</gene>
<sequence length="360" mass="41756">MKKLIIVILLLTSILVGCTTRELSNETDIEELVFQPCQEIQKDSSIPLGIQTVPTDYMKPARQQGKVVRFDYMTNTYDYQARVMKKYAYVYIPYGYETSTERYDVVYIMHGHTGDVTSFPGELDNLTDIKNIIDHLAENKEMKPMLMVFASYYHDNVDMDTDDYDASLTEAFGKELQNDLIPQFENAYRTYASSTTEEDLIASRDHRIFLGFSMGAVTTWYRMMDSMRYFRYYVPLSGSLYWGNHTIVDQYGHDNPSWIAQLLENAVTAQGYTADDFYVLALTGTKDFAYRTVKMQIEDMKQHPDMFHYDSDAVKGNFTLLLAENEEHDYHAKRLYIFNALPILSQMIAKRDMSSSAIHY</sequence>
<comment type="caution">
    <text evidence="1">The sequence shown here is derived from an EMBL/GenBank/DDBJ whole genome shotgun (WGS) entry which is preliminary data.</text>
</comment>
<proteinExistence type="predicted"/>
<dbReference type="SUPFAM" id="SSF53474">
    <property type="entry name" value="alpha/beta-Hydrolases"/>
    <property type="match status" value="1"/>
</dbReference>
<accession>A0A412PEV3</accession>
<dbReference type="GO" id="GO:0016798">
    <property type="term" value="F:hydrolase activity, acting on glycosyl bonds"/>
    <property type="evidence" value="ECO:0007669"/>
    <property type="project" value="UniProtKB-KW"/>
</dbReference>
<evidence type="ECO:0000313" key="1">
    <source>
        <dbReference type="EMBL" id="RGT56153.1"/>
    </source>
</evidence>
<organism evidence="1 2">
    <name type="scientific">Solobacterium moorei</name>
    <dbReference type="NCBI Taxonomy" id="102148"/>
    <lineage>
        <taxon>Bacteria</taxon>
        <taxon>Bacillati</taxon>
        <taxon>Bacillota</taxon>
        <taxon>Erysipelotrichia</taxon>
        <taxon>Erysipelotrichales</taxon>
        <taxon>Erysipelotrichaceae</taxon>
        <taxon>Solobacterium</taxon>
    </lineage>
</organism>
<dbReference type="Gene3D" id="3.40.50.1820">
    <property type="entry name" value="alpha/beta hydrolase"/>
    <property type="match status" value="1"/>
</dbReference>
<dbReference type="AlphaFoldDB" id="A0A412PEV3"/>
<keyword evidence="1" id="KW-0378">Hydrolase</keyword>
<dbReference type="PANTHER" id="PTHR48098">
    <property type="entry name" value="ENTEROCHELIN ESTERASE-RELATED"/>
    <property type="match status" value="1"/>
</dbReference>
<keyword evidence="1" id="KW-0858">Xylan degradation</keyword>
<keyword evidence="1" id="KW-0326">Glycosidase</keyword>
<dbReference type="InterPro" id="IPR029058">
    <property type="entry name" value="AB_hydrolase_fold"/>
</dbReference>
<dbReference type="GO" id="GO:0045493">
    <property type="term" value="P:xylan catabolic process"/>
    <property type="evidence" value="ECO:0007669"/>
    <property type="project" value="UniProtKB-KW"/>
</dbReference>
<name>A0A412PEV3_9FIRM</name>
<dbReference type="RefSeq" id="WP_118764702.1">
    <property type="nucleotide sequence ID" value="NZ_CABJCF010000002.1"/>
</dbReference>
<evidence type="ECO:0000313" key="2">
    <source>
        <dbReference type="Proteomes" id="UP000284731"/>
    </source>
</evidence>
<dbReference type="InterPro" id="IPR050583">
    <property type="entry name" value="Mycobacterial_A85_antigen"/>
</dbReference>
<dbReference type="EMBL" id="QRWX01000002">
    <property type="protein sequence ID" value="RGT56153.1"/>
    <property type="molecule type" value="Genomic_DNA"/>
</dbReference>
<keyword evidence="1" id="KW-0119">Carbohydrate metabolism</keyword>
<protein>
    <submittedName>
        <fullName evidence="1">1,4-beta-xylanase</fullName>
    </submittedName>
</protein>